<dbReference type="SUPFAM" id="SSF53756">
    <property type="entry name" value="UDP-Glycosyltransferase/glycogen phosphorylase"/>
    <property type="match status" value="1"/>
</dbReference>
<name>A0ABT9HDJ5_9GAMM</name>
<feature type="domain" description="Glycosyltransferase subfamily 4-like N-terminal" evidence="2">
    <location>
        <begin position="16"/>
        <end position="172"/>
    </location>
</feature>
<evidence type="ECO:0000313" key="3">
    <source>
        <dbReference type="EMBL" id="MDP4543782.1"/>
    </source>
</evidence>
<gene>
    <name evidence="3" type="ORF">Q8P09_01635</name>
</gene>
<accession>A0ABT9HDJ5</accession>
<dbReference type="Gene3D" id="3.40.50.2000">
    <property type="entry name" value="Glycogen Phosphorylase B"/>
    <property type="match status" value="2"/>
</dbReference>
<keyword evidence="4" id="KW-1185">Reference proteome</keyword>
<dbReference type="Proteomes" id="UP001228171">
    <property type="component" value="Unassembled WGS sequence"/>
</dbReference>
<dbReference type="GO" id="GO:0016757">
    <property type="term" value="F:glycosyltransferase activity"/>
    <property type="evidence" value="ECO:0007669"/>
    <property type="project" value="UniProtKB-KW"/>
</dbReference>
<dbReference type="RefSeq" id="WP_305935439.1">
    <property type="nucleotide sequence ID" value="NZ_JAVAJI010000001.1"/>
</dbReference>
<protein>
    <submittedName>
        <fullName evidence="3">Glycosyltransferase</fullName>
        <ecNumber evidence="3">2.4.-.-</ecNumber>
    </submittedName>
</protein>
<dbReference type="EC" id="2.4.-.-" evidence="3"/>
<dbReference type="InterPro" id="IPR028098">
    <property type="entry name" value="Glyco_trans_4-like_N"/>
</dbReference>
<proteinExistence type="predicted"/>
<reference evidence="3 4" key="1">
    <citation type="submission" date="2023-08" db="EMBL/GenBank/DDBJ databases">
        <authorList>
            <person name="Kumar R."/>
        </authorList>
    </citation>
    <scope>NUCLEOTIDE SEQUENCE [LARGE SCALE GENOMIC DNA]</scope>
    <source>
        <strain evidence="3 4">LUR13</strain>
    </source>
</reference>
<dbReference type="Pfam" id="PF13439">
    <property type="entry name" value="Glyco_transf_4"/>
    <property type="match status" value="1"/>
</dbReference>
<sequence length="468" mass="53738">MKVMRLLSSLKHDESERGIFHLGRALVKNGHTSIIIASADEENDLVKRLKRDGNIYHQLYMNKKSWLSLLQVAPLRRLIEKYDPDVIHVHSRTPAWILHLALRRARLKRRPKLVSTMYGFYPINKYSQALLDVDTIITVSDSVTNYLKKGLRREELEPKVIKRIYRGVDTRRYPYRHNPSVYWLRHTFAEYPELEHKKWLVFPTIIGNEYGQEWLIDILGNLQEQFPNIHVIIMDDDYREGDVAHEDFRQRSNTLGLSERITYVGSKRNDMREWLSAANIVMALANEPESIGINALQAIHLGTPVIGWDQAAFSEILQPLYPQGLVKKYNAKALCKAVRNQLESVTRPEMTNKFTMREMIEQTLLVYQGLYDQSLAEEQAQADAAAVKKIKKGLSKASKSIPESPYVKIEPADKISKVRLFKDSTKTTDAKAETNTATVKVENAKAIQTIETVKPADKQKASQDQSNT</sequence>
<evidence type="ECO:0000259" key="1">
    <source>
        <dbReference type="Pfam" id="PF00534"/>
    </source>
</evidence>
<keyword evidence="3" id="KW-0328">Glycosyltransferase</keyword>
<feature type="domain" description="Glycosyl transferase family 1" evidence="1">
    <location>
        <begin position="193"/>
        <end position="345"/>
    </location>
</feature>
<dbReference type="InterPro" id="IPR001296">
    <property type="entry name" value="Glyco_trans_1"/>
</dbReference>
<evidence type="ECO:0000259" key="2">
    <source>
        <dbReference type="Pfam" id="PF13439"/>
    </source>
</evidence>
<organism evidence="3 4">
    <name type="scientific">Psychrobacter faecalis</name>
    <dbReference type="NCBI Taxonomy" id="180588"/>
    <lineage>
        <taxon>Bacteria</taxon>
        <taxon>Pseudomonadati</taxon>
        <taxon>Pseudomonadota</taxon>
        <taxon>Gammaproteobacteria</taxon>
        <taxon>Moraxellales</taxon>
        <taxon>Moraxellaceae</taxon>
        <taxon>Psychrobacter</taxon>
    </lineage>
</organism>
<dbReference type="EMBL" id="JAVAJI010000001">
    <property type="protein sequence ID" value="MDP4543782.1"/>
    <property type="molecule type" value="Genomic_DNA"/>
</dbReference>
<keyword evidence="3" id="KW-0808">Transferase</keyword>
<evidence type="ECO:0000313" key="4">
    <source>
        <dbReference type="Proteomes" id="UP001228171"/>
    </source>
</evidence>
<comment type="caution">
    <text evidence="3">The sequence shown here is derived from an EMBL/GenBank/DDBJ whole genome shotgun (WGS) entry which is preliminary data.</text>
</comment>
<dbReference type="PANTHER" id="PTHR12526">
    <property type="entry name" value="GLYCOSYLTRANSFERASE"/>
    <property type="match status" value="1"/>
</dbReference>
<dbReference type="Pfam" id="PF00534">
    <property type="entry name" value="Glycos_transf_1"/>
    <property type="match status" value="1"/>
</dbReference>